<feature type="site" description="Transition state stabilizer" evidence="4">
    <location>
        <position position="175"/>
    </location>
</feature>
<evidence type="ECO:0000256" key="4">
    <source>
        <dbReference type="PIRSR" id="PIRSR613078-3"/>
    </source>
</evidence>
<reference evidence="6 7" key="1">
    <citation type="submission" date="2020-12" db="EMBL/GenBank/DDBJ databases">
        <title>FDA dAtabase for Regulatory Grade micrObial Sequences (FDA-ARGOS): Supporting development and validation of Infectious Disease Dx tests.</title>
        <authorList>
            <person name="Sproer C."/>
            <person name="Gronow S."/>
            <person name="Severitt S."/>
            <person name="Schroder I."/>
            <person name="Tallon L."/>
            <person name="Sadzewicz L."/>
            <person name="Zhao X."/>
            <person name="Boylan J."/>
            <person name="Ott S."/>
            <person name="Bowen H."/>
            <person name="Vavikolanu K."/>
            <person name="Mehta A."/>
            <person name="Aluvathingal J."/>
            <person name="Nadendla S."/>
            <person name="Lowell S."/>
            <person name="Myers T."/>
            <person name="Yan Y."/>
            <person name="Sichtig H."/>
        </authorList>
    </citation>
    <scope>NUCLEOTIDE SEQUENCE [LARGE SCALE GENOMIC DNA]</scope>
    <source>
        <strain evidence="6 7">FDAARGOS_911</strain>
    </source>
</reference>
<dbReference type="GO" id="GO:0004331">
    <property type="term" value="F:fructose-2,6-bisphosphate 2-phosphatase activity"/>
    <property type="evidence" value="ECO:0007669"/>
    <property type="project" value="TreeGrafter"/>
</dbReference>
<dbReference type="InterPro" id="IPR051695">
    <property type="entry name" value="Phosphoglycerate_Mutase"/>
</dbReference>
<dbReference type="InterPro" id="IPR013078">
    <property type="entry name" value="His_Pase_superF_clade-1"/>
</dbReference>
<feature type="active site" description="Proton donor/acceptor" evidence="2">
    <location>
        <position position="90"/>
    </location>
</feature>
<reference evidence="5" key="2">
    <citation type="submission" date="2022-09" db="EMBL/GenBank/DDBJ databases">
        <title>Aerococcus urinae taxonomy study.</title>
        <authorList>
            <person name="Christensen J."/>
            <person name="Senneby E."/>
        </authorList>
    </citation>
    <scope>NUCLEOTIDE SEQUENCE</scope>
    <source>
        <strain evidence="5">NLD-066-U95</strain>
    </source>
</reference>
<dbReference type="PANTHER" id="PTHR46517:SF1">
    <property type="entry name" value="FRUCTOSE-2,6-BISPHOSPHATASE TIGAR"/>
    <property type="match status" value="1"/>
</dbReference>
<dbReference type="EMBL" id="JAOTML010000001">
    <property type="protein sequence ID" value="MCY3052730.1"/>
    <property type="molecule type" value="Genomic_DNA"/>
</dbReference>
<feature type="active site" description="Tele-phosphohistidine intermediate" evidence="2">
    <location>
        <position position="12"/>
    </location>
</feature>
<evidence type="ECO:0000313" key="8">
    <source>
        <dbReference type="Proteomes" id="UP001069145"/>
    </source>
</evidence>
<evidence type="ECO:0000313" key="6">
    <source>
        <dbReference type="EMBL" id="QPS01037.1"/>
    </source>
</evidence>
<evidence type="ECO:0000313" key="7">
    <source>
        <dbReference type="Proteomes" id="UP000594771"/>
    </source>
</evidence>
<dbReference type="Pfam" id="PF00300">
    <property type="entry name" value="His_Phos_1"/>
    <property type="match status" value="1"/>
</dbReference>
<organism evidence="6 7">
    <name type="scientific">Aerococcus urinae</name>
    <dbReference type="NCBI Taxonomy" id="1376"/>
    <lineage>
        <taxon>Bacteria</taxon>
        <taxon>Bacillati</taxon>
        <taxon>Bacillota</taxon>
        <taxon>Bacilli</taxon>
        <taxon>Lactobacillales</taxon>
        <taxon>Aerococcaceae</taxon>
        <taxon>Aerococcus</taxon>
    </lineage>
</organism>
<dbReference type="SMART" id="SM00855">
    <property type="entry name" value="PGAM"/>
    <property type="match status" value="1"/>
</dbReference>
<dbReference type="KEGG" id="aun:AWM73_03575"/>
<dbReference type="InterPro" id="IPR029033">
    <property type="entry name" value="His_PPase_superfam"/>
</dbReference>
<keyword evidence="1" id="KW-0378">Hydrolase</keyword>
<dbReference type="GO" id="GO:0005829">
    <property type="term" value="C:cytosol"/>
    <property type="evidence" value="ECO:0007669"/>
    <property type="project" value="TreeGrafter"/>
</dbReference>
<gene>
    <name evidence="6" type="ORF">I6G68_06480</name>
    <name evidence="5" type="ORF">ODY43_01750</name>
</gene>
<feature type="binding site" evidence="3">
    <location>
        <position position="61"/>
    </location>
    <ligand>
        <name>substrate</name>
    </ligand>
</feature>
<protein>
    <submittedName>
        <fullName evidence="6">Histidine phosphatase family protein</fullName>
    </submittedName>
</protein>
<evidence type="ECO:0000256" key="1">
    <source>
        <dbReference type="ARBA" id="ARBA00022801"/>
    </source>
</evidence>
<dbReference type="CDD" id="cd07067">
    <property type="entry name" value="HP_PGM_like"/>
    <property type="match status" value="1"/>
</dbReference>
<dbReference type="SUPFAM" id="SSF53254">
    <property type="entry name" value="Phosphoglycerate mutase-like"/>
    <property type="match status" value="1"/>
</dbReference>
<dbReference type="PANTHER" id="PTHR46517">
    <property type="entry name" value="FRUCTOSE-2,6-BISPHOSPHATASE TIGAR"/>
    <property type="match status" value="1"/>
</dbReference>
<evidence type="ECO:0000256" key="2">
    <source>
        <dbReference type="PIRSR" id="PIRSR613078-1"/>
    </source>
</evidence>
<name>A0A0X8FE66_9LACT</name>
<keyword evidence="8" id="KW-1185">Reference proteome</keyword>
<proteinExistence type="predicted"/>
<dbReference type="RefSeq" id="WP_060778105.1">
    <property type="nucleotide sequence ID" value="NZ_CAJHLF010000010.1"/>
</dbReference>
<evidence type="ECO:0000313" key="5">
    <source>
        <dbReference type="EMBL" id="MCY3052730.1"/>
    </source>
</evidence>
<feature type="binding site" evidence="3">
    <location>
        <begin position="11"/>
        <end position="18"/>
    </location>
    <ligand>
        <name>substrate</name>
    </ligand>
</feature>
<dbReference type="GO" id="GO:0045820">
    <property type="term" value="P:negative regulation of glycolytic process"/>
    <property type="evidence" value="ECO:0007669"/>
    <property type="project" value="TreeGrafter"/>
</dbReference>
<evidence type="ECO:0000256" key="3">
    <source>
        <dbReference type="PIRSR" id="PIRSR613078-2"/>
    </source>
</evidence>
<dbReference type="GO" id="GO:0043456">
    <property type="term" value="P:regulation of pentose-phosphate shunt"/>
    <property type="evidence" value="ECO:0007669"/>
    <property type="project" value="TreeGrafter"/>
</dbReference>
<accession>A0A0X8FE66</accession>
<dbReference type="Gene3D" id="3.40.50.1240">
    <property type="entry name" value="Phosphoglycerate mutase-like"/>
    <property type="match status" value="1"/>
</dbReference>
<dbReference type="EMBL" id="CP065662">
    <property type="protein sequence ID" value="QPS01037.1"/>
    <property type="molecule type" value="Genomic_DNA"/>
</dbReference>
<sequence>MSKGVTIYFMRHGQTYLNHYHRIQGWADAPLTEKGKRDAQRSAIGLRDVNFSAVYTSDLQRTVATAEIILKYNYHAGSNLPINKRKAFREQFFGSFEGLEVERIWGKVSDYIENEKQDLLTTNDRVKVEMDTFHELDPTHDAEDFMTFWLRVELGLIDVITAHRETDQNILIVSHGMTIRNMIHELIPEFSLGEPLDNASVSIVRYQDGFYHLEAYNQTDHFALEEKIDDVNKDRERKE</sequence>
<dbReference type="OrthoDB" id="4131070at2"/>
<dbReference type="GeneID" id="35767431"/>
<dbReference type="AlphaFoldDB" id="A0A0X8FE66"/>
<dbReference type="Proteomes" id="UP001069145">
    <property type="component" value="Unassembled WGS sequence"/>
</dbReference>
<dbReference type="Proteomes" id="UP000594771">
    <property type="component" value="Chromosome"/>
</dbReference>